<proteinExistence type="predicted"/>
<dbReference type="EMBL" id="CAMXCT030006545">
    <property type="protein sequence ID" value="CAL4803042.1"/>
    <property type="molecule type" value="Genomic_DNA"/>
</dbReference>
<reference evidence="3 4" key="2">
    <citation type="submission" date="2024-05" db="EMBL/GenBank/DDBJ databases">
        <authorList>
            <person name="Chen Y."/>
            <person name="Shah S."/>
            <person name="Dougan E. K."/>
            <person name="Thang M."/>
            <person name="Chan C."/>
        </authorList>
    </citation>
    <scope>NUCLEOTIDE SEQUENCE [LARGE SCALE GENOMIC DNA]</scope>
</reference>
<protein>
    <submittedName>
        <fullName evidence="3">C2 domain-containing protein</fullName>
    </submittedName>
</protein>
<comment type="caution">
    <text evidence="2">The sequence shown here is derived from an EMBL/GenBank/DDBJ whole genome shotgun (WGS) entry which is preliminary data.</text>
</comment>
<organism evidence="2">
    <name type="scientific">Cladocopium goreaui</name>
    <dbReference type="NCBI Taxonomy" id="2562237"/>
    <lineage>
        <taxon>Eukaryota</taxon>
        <taxon>Sar</taxon>
        <taxon>Alveolata</taxon>
        <taxon>Dinophyceae</taxon>
        <taxon>Suessiales</taxon>
        <taxon>Symbiodiniaceae</taxon>
        <taxon>Cladocopium</taxon>
    </lineage>
</organism>
<keyword evidence="4" id="KW-1185">Reference proteome</keyword>
<dbReference type="Proteomes" id="UP001152797">
    <property type="component" value="Unassembled WGS sequence"/>
</dbReference>
<feature type="region of interest" description="Disordered" evidence="1">
    <location>
        <begin position="371"/>
        <end position="391"/>
    </location>
</feature>
<reference evidence="2" key="1">
    <citation type="submission" date="2022-10" db="EMBL/GenBank/DDBJ databases">
        <authorList>
            <person name="Chen Y."/>
            <person name="Dougan E. K."/>
            <person name="Chan C."/>
            <person name="Rhodes N."/>
            <person name="Thang M."/>
        </authorList>
    </citation>
    <scope>NUCLEOTIDE SEQUENCE</scope>
</reference>
<evidence type="ECO:0000256" key="1">
    <source>
        <dbReference type="SAM" id="MobiDB-lite"/>
    </source>
</evidence>
<dbReference type="OrthoDB" id="10687981at2759"/>
<dbReference type="EMBL" id="CAMXCT010006545">
    <property type="protein sequence ID" value="CAI4015730.1"/>
    <property type="molecule type" value="Genomic_DNA"/>
</dbReference>
<evidence type="ECO:0000313" key="4">
    <source>
        <dbReference type="Proteomes" id="UP001152797"/>
    </source>
</evidence>
<accession>A0A9P1GJ19</accession>
<dbReference type="AlphaFoldDB" id="A0A9P1GJ19"/>
<dbReference type="EMBL" id="CAMXCT020006545">
    <property type="protein sequence ID" value="CAL1169105.1"/>
    <property type="molecule type" value="Genomic_DNA"/>
</dbReference>
<evidence type="ECO:0000313" key="2">
    <source>
        <dbReference type="EMBL" id="CAI4015730.1"/>
    </source>
</evidence>
<evidence type="ECO:0000313" key="3">
    <source>
        <dbReference type="EMBL" id="CAL4803042.1"/>
    </source>
</evidence>
<gene>
    <name evidence="2" type="ORF">C1SCF055_LOCUS40543</name>
</gene>
<feature type="compositionally biased region" description="Acidic residues" evidence="1">
    <location>
        <begin position="371"/>
        <end position="387"/>
    </location>
</feature>
<sequence>MPRYIVGGFLAEALNLPDSEKVVLRLGGGRFQSAPGRFHPWNGTCVWDEEFSLCLEAASDLAEATMQVEVLSLDRGWLGGEVATQLATGLLRLSWIQRTRGHFHPRMRLPLKRSKTTRAWTGPVELHLGIYVVGPGDCGPEPSWMTSVGQLRWDLLTKPNLSKKRQVRELPSSACLEFTMVALWDLVIPDWKALSVDDLLVDLHFLVEARGDVDELVLLEESMEVMQASSKWREMYPAPDSKVCLQLPRTHCLNLELPVNCDSAWLQIQVLVRKSGSLEKVLEAEATVPLQRGGWPEAVLDERNAVALSPLEDFASGRFAQVPLFAEHSRAAGMEGVDAFAIPGSVGSMKCGYRLSGRAKEKPAKAELLEDLQSTEEETEVLPEPEEEKTQRKEAAAHTHDHGYRKWETFVQEMEAKPKRSAPACEMLPEEVEESDVEESWKDLLPSAPSVTQLAELKDVTGAHCMLHFYVHDAQLLQETQGELELEVLLGQNVAFHLSQGSGSSFQRQFRIKKELPIELPRHSRLQLRLRNSSQVLGSTLVDLQDRQLVETLREKAELAECRQLWSQQLRCVGSLQMWVCLTPLQATLELEKDLWPLPYRQDRVELRVILHEVLFSMASTAKEAVAAVELDMPVERLHRCRLPSPQYSDVRPLCLRGAKAGISFEWRCSFSLTMLLSSTQKILVISIFEPKTWQLLGTAEFLLDGVLSQVSELSGRQDLDDIPVLTRNHAGVCGSLSLTVRAVPWSLAQDFPLQAGREPFAVPSFENRDPRSVLEDLCAERLVCDPPTRSSKAIRPPICRRQIRRRQRRRWRWAALAALAAATVSALRKELMPRGRSSSNLCQRQKMGTACAVQFQ</sequence>
<name>A0A9P1GJ19_9DINO</name>